<comment type="caution">
    <text evidence="1">The sequence shown here is derived from an EMBL/GenBank/DDBJ whole genome shotgun (WGS) entry which is preliminary data.</text>
</comment>
<dbReference type="Pfam" id="PF04244">
    <property type="entry name" value="DPRP"/>
    <property type="match status" value="1"/>
</dbReference>
<dbReference type="Gene3D" id="1.25.40.80">
    <property type="match status" value="1"/>
</dbReference>
<dbReference type="Gene3D" id="3.40.50.620">
    <property type="entry name" value="HUPs"/>
    <property type="match status" value="1"/>
</dbReference>
<keyword evidence="1" id="KW-0456">Lyase</keyword>
<proteinExistence type="predicted"/>
<dbReference type="PANTHER" id="PTHR38657">
    <property type="entry name" value="SLR1343 PROTEIN"/>
    <property type="match status" value="1"/>
</dbReference>
<protein>
    <submittedName>
        <fullName evidence="1">Cryptochrome/photolyase family protein</fullName>
    </submittedName>
</protein>
<dbReference type="InterPro" id="IPR036134">
    <property type="entry name" value="Crypto/Photolyase_FAD-like_sf"/>
</dbReference>
<dbReference type="SUPFAM" id="SSF48173">
    <property type="entry name" value="Cryptochrome/photolyase FAD-binding domain"/>
    <property type="match status" value="1"/>
</dbReference>
<dbReference type="EMBL" id="WVHT01000005">
    <property type="protein sequence ID" value="MXV51568.1"/>
    <property type="molecule type" value="Genomic_DNA"/>
</dbReference>
<evidence type="ECO:0000313" key="1">
    <source>
        <dbReference type="EMBL" id="MXV51568.1"/>
    </source>
</evidence>
<accession>A0A7K1YBZ7</accession>
<sequence length="494" mass="58611">MSELTVIFPNQLFKDHPAVQHDRTIILIEEFLYFRLYKFHKQKIAFHRASMKHYERLLMDRGLPVKYVESTEAESDVRILIASLTGKVKKIHAVYPNDNWLQKKFEQACTKAKIDWEYHPNPMFLNNPESDELKQTANHYNQTSFYINQRKTLHILTGTNDKPAGGKWTYDEENRAALPKGSITPPIDWPIPDKYLEEAVDYTRKHFPNNYGELPDIKSFYPVTHQSAEKWLVDFINERFENFGKYQDSITVRSRILYHGVLSPLLNSGLLTPVQVLEKSGEAYLKNKIPLNSYEGFIRQIIGWREYVMLVYERSGTRQRTTNFWRFRNKMPDAFWEGTTGIMPVDHVISKVKEHAYNHHIERLMILGNFMLLCEINPDDVYEWFMTWYIDAYDWVMVPNVYGMSQYADGGLMSTKPYVSSSNYIRKMSDYKNGSWQHIWDSLFWRFLDKHRKVFETNQRMSMLIRNFDKMTADKKIDYLKTAGQYLENLHSRT</sequence>
<dbReference type="Gene3D" id="1.10.579.10">
    <property type="entry name" value="DNA Cyclobutane Dipyrimidine Photolyase, subunit A, domain 3"/>
    <property type="match status" value="1"/>
</dbReference>
<dbReference type="GO" id="GO:0016829">
    <property type="term" value="F:lyase activity"/>
    <property type="evidence" value="ECO:0007669"/>
    <property type="project" value="UniProtKB-KW"/>
</dbReference>
<evidence type="ECO:0000313" key="2">
    <source>
        <dbReference type="Proteomes" id="UP000466586"/>
    </source>
</evidence>
<dbReference type="PANTHER" id="PTHR38657:SF1">
    <property type="entry name" value="SLR1343 PROTEIN"/>
    <property type="match status" value="1"/>
</dbReference>
<name>A0A7K1YBZ7_9SPHI</name>
<organism evidence="1 2">
    <name type="scientific">Hufsiella arboris</name>
    <dbReference type="NCBI Taxonomy" id="2695275"/>
    <lineage>
        <taxon>Bacteria</taxon>
        <taxon>Pseudomonadati</taxon>
        <taxon>Bacteroidota</taxon>
        <taxon>Sphingobacteriia</taxon>
        <taxon>Sphingobacteriales</taxon>
        <taxon>Sphingobacteriaceae</taxon>
        <taxon>Hufsiella</taxon>
    </lineage>
</organism>
<keyword evidence="2" id="KW-1185">Reference proteome</keyword>
<reference evidence="1 2" key="1">
    <citation type="submission" date="2019-11" db="EMBL/GenBank/DDBJ databases">
        <title>Pedobacter sp. HMF7647 Genome sequencing and assembly.</title>
        <authorList>
            <person name="Kang H."/>
            <person name="Kim H."/>
            <person name="Joh K."/>
        </authorList>
    </citation>
    <scope>NUCLEOTIDE SEQUENCE [LARGE SCALE GENOMIC DNA]</scope>
    <source>
        <strain evidence="1 2">HMF7647</strain>
    </source>
</reference>
<dbReference type="Proteomes" id="UP000466586">
    <property type="component" value="Unassembled WGS sequence"/>
</dbReference>
<dbReference type="AlphaFoldDB" id="A0A7K1YBZ7"/>
<dbReference type="Gene3D" id="1.10.10.1710">
    <property type="entry name" value="Deoxyribodipyrimidine photolyase-related"/>
    <property type="match status" value="1"/>
</dbReference>
<dbReference type="InterPro" id="IPR007357">
    <property type="entry name" value="PhrB-like"/>
</dbReference>
<dbReference type="InterPro" id="IPR014729">
    <property type="entry name" value="Rossmann-like_a/b/a_fold"/>
</dbReference>
<dbReference type="RefSeq" id="WP_160844755.1">
    <property type="nucleotide sequence ID" value="NZ_WVHT01000005.1"/>
</dbReference>
<dbReference type="InterPro" id="IPR052551">
    <property type="entry name" value="UV-DNA_repair_photolyase"/>
</dbReference>
<gene>
    <name evidence="1" type="ORF">GS399_11355</name>
</gene>